<dbReference type="EMBL" id="LSYS01008070">
    <property type="protein sequence ID" value="OPJ69873.1"/>
    <property type="molecule type" value="Genomic_DNA"/>
</dbReference>
<reference evidence="2 3" key="1">
    <citation type="submission" date="2016-02" db="EMBL/GenBank/DDBJ databases">
        <title>Band-tailed pigeon sequencing and assembly.</title>
        <authorList>
            <person name="Soares A.E."/>
            <person name="Novak B.J."/>
            <person name="Rice E.S."/>
            <person name="O'Connell B."/>
            <person name="Chang D."/>
            <person name="Weber S."/>
            <person name="Shapiro B."/>
        </authorList>
    </citation>
    <scope>NUCLEOTIDE SEQUENCE [LARGE SCALE GENOMIC DNA]</scope>
    <source>
        <strain evidence="2">BTP2013</strain>
        <tissue evidence="2">Blood</tissue>
    </source>
</reference>
<dbReference type="AlphaFoldDB" id="A0A1V4JC96"/>
<keyword evidence="3" id="KW-1185">Reference proteome</keyword>
<comment type="caution">
    <text evidence="2">The sequence shown here is derived from an EMBL/GenBank/DDBJ whole genome shotgun (WGS) entry which is preliminary data.</text>
</comment>
<proteinExistence type="predicted"/>
<gene>
    <name evidence="2" type="ORF">AV530_004502</name>
</gene>
<evidence type="ECO:0000313" key="3">
    <source>
        <dbReference type="Proteomes" id="UP000190648"/>
    </source>
</evidence>
<organism evidence="2 3">
    <name type="scientific">Patagioenas fasciata monilis</name>
    <dbReference type="NCBI Taxonomy" id="372326"/>
    <lineage>
        <taxon>Eukaryota</taxon>
        <taxon>Metazoa</taxon>
        <taxon>Chordata</taxon>
        <taxon>Craniata</taxon>
        <taxon>Vertebrata</taxon>
        <taxon>Euteleostomi</taxon>
        <taxon>Archelosauria</taxon>
        <taxon>Archosauria</taxon>
        <taxon>Dinosauria</taxon>
        <taxon>Saurischia</taxon>
        <taxon>Theropoda</taxon>
        <taxon>Coelurosauria</taxon>
        <taxon>Aves</taxon>
        <taxon>Neognathae</taxon>
        <taxon>Neoaves</taxon>
        <taxon>Columbimorphae</taxon>
        <taxon>Columbiformes</taxon>
        <taxon>Columbidae</taxon>
        <taxon>Patagioenas</taxon>
    </lineage>
</organism>
<feature type="region of interest" description="Disordered" evidence="1">
    <location>
        <begin position="1"/>
        <end position="22"/>
    </location>
</feature>
<protein>
    <submittedName>
        <fullName evidence="2">Uncharacterized protein</fullName>
    </submittedName>
</protein>
<dbReference type="Proteomes" id="UP000190648">
    <property type="component" value="Unassembled WGS sequence"/>
</dbReference>
<feature type="region of interest" description="Disordered" evidence="1">
    <location>
        <begin position="43"/>
        <end position="87"/>
    </location>
</feature>
<accession>A0A1V4JC96</accession>
<evidence type="ECO:0000256" key="1">
    <source>
        <dbReference type="SAM" id="MobiDB-lite"/>
    </source>
</evidence>
<evidence type="ECO:0000313" key="2">
    <source>
        <dbReference type="EMBL" id="OPJ69873.1"/>
    </source>
</evidence>
<sequence length="175" mass="18677">MTQLGKSQVKPEQSGCGKRRWVPHVSRTEPLLLFFHSRKGHESRCGAQGAAGARPSGGTGAKREVSHSPAPSSLPGRFPEEDADGSAGGSVFGRDLVLCGRSRDDVCRVRTSPAVTLQSCCRCSHSGVLLSRAAHAETSQPRSEQATLGFRRLSIPSKTPVTALLADRAESFQLR</sequence>
<name>A0A1V4JC96_PATFA</name>